<evidence type="ECO:0000313" key="3">
    <source>
        <dbReference type="EMBL" id="OQS41043.1"/>
    </source>
</evidence>
<feature type="region of interest" description="Disordered" evidence="2">
    <location>
        <begin position="66"/>
        <end position="108"/>
    </location>
</feature>
<protein>
    <recommendedName>
        <fullName evidence="1">UPF0229 protein B0T45_09450</fullName>
    </recommendedName>
</protein>
<dbReference type="Proteomes" id="UP000192721">
    <property type="component" value="Unassembled WGS sequence"/>
</dbReference>
<evidence type="ECO:0000313" key="4">
    <source>
        <dbReference type="Proteomes" id="UP000192721"/>
    </source>
</evidence>
<accession>A0A1W0D282</accession>
<name>A0A1W0D282_9NEIS</name>
<dbReference type="InterPro" id="IPR036465">
    <property type="entry name" value="vWFA_dom_sf"/>
</dbReference>
<reference evidence="3 4" key="1">
    <citation type="submission" date="2017-02" db="EMBL/GenBank/DDBJ databases">
        <title>Chromobacterium haemolyticum H5244.</title>
        <authorList>
            <person name="Gulvik C.A."/>
        </authorList>
    </citation>
    <scope>NUCLEOTIDE SEQUENCE [LARGE SCALE GENOMIC DNA]</scope>
    <source>
        <strain evidence="3 4">H5244</strain>
    </source>
</reference>
<evidence type="ECO:0000256" key="1">
    <source>
        <dbReference type="HAMAP-Rule" id="MF_01232"/>
    </source>
</evidence>
<sequence>MSHIIDRRLNGKNKSAVNRERFLRRFKAQIKEAVAKAVKGRSITDIESGEKVSIPVKDISEPVFHHGKGGMTENVHPGNEEFVKGDRLPRPQGGGGGGGSKASQDGEGEDDFVFQLSREEFMNVFFDDLALPNLIKTQLMGIEEMKTVRAGYTNDGTPANINIVRSLRGALARRVAMAAPTMATLGDAEEELDTLMEDDEDNTLEIREKRQSIHRLRERIASIPWIDPFDLRYNNRVKQPKPTSQAVMFCIMDVSGSMDEQKKDMAKRFFILLYLFLQRNYEKIEVVFIRHHTSAVEVSEEDFFHSRESGGTVVSSALNLMAEIVKKRYAGSEWNIYAAQASDGDNWDSDSANCGRIMEEDLLPYCQYFAYIEITEGEPQNLWYEYLKVQERNRQFAMQKIRSASDIYPVFRELFKRQPANSRAATA</sequence>
<dbReference type="PANTHER" id="PTHR30510:SF2">
    <property type="entry name" value="UPF0229 PROTEIN YEAH"/>
    <property type="match status" value="1"/>
</dbReference>
<proteinExistence type="inferred from homology"/>
<dbReference type="RefSeq" id="WP_043633352.1">
    <property type="nucleotide sequence ID" value="NZ_CP109905.1"/>
</dbReference>
<dbReference type="Pfam" id="PF04285">
    <property type="entry name" value="DUF444"/>
    <property type="match status" value="1"/>
</dbReference>
<dbReference type="HAMAP" id="MF_01232">
    <property type="entry name" value="UPF0229"/>
    <property type="match status" value="1"/>
</dbReference>
<dbReference type="AlphaFoldDB" id="A0A1W0D282"/>
<dbReference type="EMBL" id="MUKV01000009">
    <property type="protein sequence ID" value="OQS41043.1"/>
    <property type="molecule type" value="Genomic_DNA"/>
</dbReference>
<gene>
    <name evidence="3" type="ORF">B0T45_09450</name>
</gene>
<feature type="compositionally biased region" description="Basic and acidic residues" evidence="2">
    <location>
        <begin position="78"/>
        <end position="89"/>
    </location>
</feature>
<comment type="caution">
    <text evidence="3">The sequence shown here is derived from an EMBL/GenBank/DDBJ whole genome shotgun (WGS) entry which is preliminary data.</text>
</comment>
<dbReference type="SUPFAM" id="SSF53300">
    <property type="entry name" value="vWA-like"/>
    <property type="match status" value="1"/>
</dbReference>
<dbReference type="NCBIfam" id="NF003707">
    <property type="entry name" value="PRK05325.1-2"/>
    <property type="match status" value="1"/>
</dbReference>
<evidence type="ECO:0000256" key="2">
    <source>
        <dbReference type="SAM" id="MobiDB-lite"/>
    </source>
</evidence>
<dbReference type="InterPro" id="IPR006698">
    <property type="entry name" value="UPF0229"/>
</dbReference>
<dbReference type="PANTHER" id="PTHR30510">
    <property type="entry name" value="UPF0229 PROTEIN YEAH"/>
    <property type="match status" value="1"/>
</dbReference>
<dbReference type="NCBIfam" id="NF003708">
    <property type="entry name" value="PRK05325.1-3"/>
    <property type="match status" value="1"/>
</dbReference>
<comment type="similarity">
    <text evidence="1">Belongs to the UPF0229 family.</text>
</comment>
<organism evidence="3 4">
    <name type="scientific">Chromobacterium haemolyticum</name>
    <dbReference type="NCBI Taxonomy" id="394935"/>
    <lineage>
        <taxon>Bacteria</taxon>
        <taxon>Pseudomonadati</taxon>
        <taxon>Pseudomonadota</taxon>
        <taxon>Betaproteobacteria</taxon>
        <taxon>Neisseriales</taxon>
        <taxon>Chromobacteriaceae</taxon>
        <taxon>Chromobacterium</taxon>
    </lineage>
</organism>